<dbReference type="PATRIC" id="fig|1675527.3.peg.199"/>
<protein>
    <submittedName>
        <fullName evidence="1">Uncharacterized protein</fullName>
    </submittedName>
</protein>
<dbReference type="RefSeq" id="WP_049641145.1">
    <property type="nucleotide sequence ID" value="NZ_LFTY01000001.1"/>
</dbReference>
<name>A0A0J9EE62_9RHOB</name>
<dbReference type="AlphaFoldDB" id="A0A0J9EE62"/>
<comment type="caution">
    <text evidence="1">The sequence shown here is derived from an EMBL/GenBank/DDBJ whole genome shotgun (WGS) entry which is preliminary data.</text>
</comment>
<dbReference type="EMBL" id="LFTY01000001">
    <property type="protein sequence ID" value="KMW60014.1"/>
    <property type="molecule type" value="Genomic_DNA"/>
</dbReference>
<dbReference type="Proteomes" id="UP000037178">
    <property type="component" value="Unassembled WGS sequence"/>
</dbReference>
<keyword evidence="2" id="KW-1185">Reference proteome</keyword>
<sequence>MTRVEKKTFYISCTDGEWAEAKRRAAAVGMKTSPYLVERALNADLSIFGDRPEPLVLSAEDQSRMCSQINFMMSIIEPSSAWMEKLANQVAFLRDAKVTELISEGRFDELFLAFETLFGPEQAEALLAKAVKDWHGAKSVEVKVRGPTRRM</sequence>
<proteinExistence type="predicted"/>
<organism evidence="1 2">
    <name type="scientific">Candidatus Rhodobacter oscarellae</name>
    <dbReference type="NCBI Taxonomy" id="1675527"/>
    <lineage>
        <taxon>Bacteria</taxon>
        <taxon>Pseudomonadati</taxon>
        <taxon>Pseudomonadota</taxon>
        <taxon>Alphaproteobacteria</taxon>
        <taxon>Rhodobacterales</taxon>
        <taxon>Rhodobacter group</taxon>
        <taxon>Rhodobacter</taxon>
    </lineage>
</organism>
<evidence type="ECO:0000313" key="2">
    <source>
        <dbReference type="Proteomes" id="UP000037178"/>
    </source>
</evidence>
<evidence type="ECO:0000313" key="1">
    <source>
        <dbReference type="EMBL" id="KMW60014.1"/>
    </source>
</evidence>
<reference evidence="1 2" key="1">
    <citation type="submission" date="2015-06" db="EMBL/GenBank/DDBJ databases">
        <title>Draft genome sequence of an Alphaproteobacteria species associated to the Mediterranean sponge Oscarella lobularis.</title>
        <authorList>
            <person name="Jourda C."/>
            <person name="Santini S."/>
            <person name="Claverie J.-M."/>
        </authorList>
    </citation>
    <scope>NUCLEOTIDE SEQUENCE [LARGE SCALE GENOMIC DNA]</scope>
    <source>
        <strain evidence="1">IGS</strain>
    </source>
</reference>
<accession>A0A0J9EE62</accession>
<gene>
    <name evidence="1" type="ORF">AIOL_000164</name>
</gene>